<sequence>MKILAIIGSARKGNTYRVVQRIEENMKNMGDVDFEYLFLKDLGQGYCRGCTVCFLKGEQKCPVRDGSEVLEKKMLEADGVIFASPNYASNVTGLMKTFIDRIAYAGHRPRFYGQYALYVVTSAGPGGVKQCMAAMQGPFSSFGFRTAGKISVMTPPFKTPKEHEEKNLKAIDSASDKFYNSIKNKGPAAPGLMDVIGFKSIQAMGNEFGEIYDNIYPADSQYWKEKGWMDRSKYYYTDANIGIMKKLIANVAVAFMMLYLKRTIFSEMGKRSPERSEVQAKSLIQGNKV</sequence>
<dbReference type="SUPFAM" id="SSF52218">
    <property type="entry name" value="Flavoproteins"/>
    <property type="match status" value="1"/>
</dbReference>
<dbReference type="Gene3D" id="3.40.50.360">
    <property type="match status" value="1"/>
</dbReference>
<comment type="cofactor">
    <cofactor evidence="2">
        <name>[4Fe-4S] cluster</name>
        <dbReference type="ChEBI" id="CHEBI:49883"/>
    </cofactor>
</comment>
<protein>
    <submittedName>
        <fullName evidence="7">Flavodoxin family protein</fullName>
    </submittedName>
</protein>
<evidence type="ECO:0000313" key="8">
    <source>
        <dbReference type="Proteomes" id="UP001320159"/>
    </source>
</evidence>
<evidence type="ECO:0000256" key="4">
    <source>
        <dbReference type="ARBA" id="ARBA00022643"/>
    </source>
</evidence>
<comment type="caution">
    <text evidence="7">The sequence shown here is derived from an EMBL/GenBank/DDBJ whole genome shotgun (WGS) entry which is preliminary data.</text>
</comment>
<organism evidence="7 8">
    <name type="scientific">Methanooceanicella nereidis</name>
    <dbReference type="NCBI Taxonomy" id="2052831"/>
    <lineage>
        <taxon>Archaea</taxon>
        <taxon>Methanobacteriati</taxon>
        <taxon>Methanobacteriota</taxon>
        <taxon>Stenosarchaea group</taxon>
        <taxon>Methanomicrobia</taxon>
        <taxon>Methanocellales</taxon>
        <taxon>Methanocellaceae</taxon>
        <taxon>Methanooceanicella</taxon>
    </lineage>
</organism>
<proteinExistence type="inferred from homology"/>
<name>A0AAP2W6R8_9EURY</name>
<dbReference type="InterPro" id="IPR005025">
    <property type="entry name" value="FMN_Rdtase-like_dom"/>
</dbReference>
<feature type="domain" description="NADPH-dependent FMN reductase-like" evidence="6">
    <location>
        <begin position="1"/>
        <end position="154"/>
    </location>
</feature>
<dbReference type="Pfam" id="PF03358">
    <property type="entry name" value="FMN_red"/>
    <property type="match status" value="1"/>
</dbReference>
<evidence type="ECO:0000256" key="3">
    <source>
        <dbReference type="ARBA" id="ARBA00022630"/>
    </source>
</evidence>
<keyword evidence="4" id="KW-0288">FMN</keyword>
<accession>A0AAP2W6R8</accession>
<dbReference type="PANTHER" id="PTHR43278">
    <property type="entry name" value="NAD(P)H-DEPENDENT FMN-CONTAINING OXIDOREDUCTASE YWQN-RELATED"/>
    <property type="match status" value="1"/>
</dbReference>
<evidence type="ECO:0000256" key="5">
    <source>
        <dbReference type="ARBA" id="ARBA00038292"/>
    </source>
</evidence>
<dbReference type="PANTHER" id="PTHR43278:SF2">
    <property type="entry name" value="IRON-SULFUR FLAVOPROTEIN"/>
    <property type="match status" value="1"/>
</dbReference>
<comment type="similarity">
    <text evidence="5">Belongs to the SsuE family. Isf subfamily.</text>
</comment>
<comment type="cofactor">
    <cofactor evidence="1">
        <name>FMN</name>
        <dbReference type="ChEBI" id="CHEBI:58210"/>
    </cofactor>
</comment>
<dbReference type="EMBL" id="PGCK01000003">
    <property type="protein sequence ID" value="MCD1294401.1"/>
    <property type="molecule type" value="Genomic_DNA"/>
</dbReference>
<dbReference type="Proteomes" id="UP001320159">
    <property type="component" value="Unassembled WGS sequence"/>
</dbReference>
<gene>
    <name evidence="7" type="ORF">CUJ83_05235</name>
</gene>
<dbReference type="GO" id="GO:0016491">
    <property type="term" value="F:oxidoreductase activity"/>
    <property type="evidence" value="ECO:0007669"/>
    <property type="project" value="InterPro"/>
</dbReference>
<keyword evidence="8" id="KW-1185">Reference proteome</keyword>
<reference evidence="7 8" key="1">
    <citation type="submission" date="2017-11" db="EMBL/GenBank/DDBJ databases">
        <title>Isolation and Characterization of Family Methanocellaceae Species from Potential Methane Hydrate Area Offshore Southwestern Taiwan.</title>
        <authorList>
            <person name="Zhang W.-L."/>
            <person name="Chen W.-C."/>
            <person name="Lai M.-C."/>
            <person name="Chen S.-C."/>
        </authorList>
    </citation>
    <scope>NUCLEOTIDE SEQUENCE [LARGE SCALE GENOMIC DNA]</scope>
    <source>
        <strain evidence="7 8">CWC-04</strain>
    </source>
</reference>
<dbReference type="AlphaFoldDB" id="A0AAP2W6R8"/>
<evidence type="ECO:0000313" key="7">
    <source>
        <dbReference type="EMBL" id="MCD1294401.1"/>
    </source>
</evidence>
<dbReference type="InterPro" id="IPR051796">
    <property type="entry name" value="ISF_SsuE-like"/>
</dbReference>
<dbReference type="RefSeq" id="WP_230741229.1">
    <property type="nucleotide sequence ID" value="NZ_PGCK01000003.1"/>
</dbReference>
<evidence type="ECO:0000256" key="1">
    <source>
        <dbReference type="ARBA" id="ARBA00001917"/>
    </source>
</evidence>
<keyword evidence="3" id="KW-0285">Flavoprotein</keyword>
<evidence type="ECO:0000259" key="6">
    <source>
        <dbReference type="Pfam" id="PF03358"/>
    </source>
</evidence>
<dbReference type="InterPro" id="IPR029039">
    <property type="entry name" value="Flavoprotein-like_sf"/>
</dbReference>
<evidence type="ECO:0000256" key="2">
    <source>
        <dbReference type="ARBA" id="ARBA00001966"/>
    </source>
</evidence>